<organism evidence="3 4">
    <name type="scientific">Fistulifera solaris</name>
    <name type="common">Oleaginous diatom</name>
    <dbReference type="NCBI Taxonomy" id="1519565"/>
    <lineage>
        <taxon>Eukaryota</taxon>
        <taxon>Sar</taxon>
        <taxon>Stramenopiles</taxon>
        <taxon>Ochrophyta</taxon>
        <taxon>Bacillariophyta</taxon>
        <taxon>Bacillariophyceae</taxon>
        <taxon>Bacillariophycidae</taxon>
        <taxon>Naviculales</taxon>
        <taxon>Naviculaceae</taxon>
        <taxon>Fistulifera</taxon>
    </lineage>
</organism>
<dbReference type="PROSITE" id="PS00061">
    <property type="entry name" value="ADH_SHORT"/>
    <property type="match status" value="1"/>
</dbReference>
<gene>
    <name evidence="3" type="ORF">FisN_18Lh060</name>
</gene>
<evidence type="ECO:0000256" key="2">
    <source>
        <dbReference type="ARBA" id="ARBA00023002"/>
    </source>
</evidence>
<dbReference type="PANTHER" id="PTHR24321:SF8">
    <property type="entry name" value="ESTRADIOL 17-BETA-DEHYDROGENASE 8-RELATED"/>
    <property type="match status" value="1"/>
</dbReference>
<dbReference type="InterPro" id="IPR002347">
    <property type="entry name" value="SDR_fam"/>
</dbReference>
<dbReference type="InterPro" id="IPR020904">
    <property type="entry name" value="Sc_DH/Rdtase_CS"/>
</dbReference>
<comment type="similarity">
    <text evidence="1">Belongs to the short-chain dehydrogenases/reductases (SDR) family.</text>
</comment>
<sequence length="280" mass="29821">MEKICHDPKSQIATDQRFVGKVLVITGAGGQFGRAACRYFGERGARVAALDQNAEALEGTFAEISDGMDSKGFVCDVTNASQVASVVERIVERFGRIDLLWNNAGYQGKIQSCLDYDPLDFASVMNINVTGMFIVLQAVARQMKQQGGGVIVNTASVAGMRGTPGMIAYASSKAAILTMTVNAAKELARFHIRVNSISPALIGPGYMWDRQNALHAELGPPYYADTAEKVGEAKINAVPMQRVGSLEEVLQSTAFLLSSESSYTTGINLVVDGGLAAGTK</sequence>
<dbReference type="GO" id="GO:0016491">
    <property type="term" value="F:oxidoreductase activity"/>
    <property type="evidence" value="ECO:0007669"/>
    <property type="project" value="UniProtKB-KW"/>
</dbReference>
<dbReference type="PRINTS" id="PR00081">
    <property type="entry name" value="GDHRDH"/>
</dbReference>
<comment type="caution">
    <text evidence="3">The sequence shown here is derived from an EMBL/GenBank/DDBJ whole genome shotgun (WGS) entry which is preliminary data.</text>
</comment>
<evidence type="ECO:0000313" key="3">
    <source>
        <dbReference type="EMBL" id="GAX24508.1"/>
    </source>
</evidence>
<dbReference type="FunFam" id="3.40.50.720:FF:000084">
    <property type="entry name" value="Short-chain dehydrogenase reductase"/>
    <property type="match status" value="1"/>
</dbReference>
<dbReference type="PRINTS" id="PR00080">
    <property type="entry name" value="SDRFAMILY"/>
</dbReference>
<protein>
    <submittedName>
        <fullName evidence="3">Uncharacterized protein</fullName>
    </submittedName>
</protein>
<reference evidence="3 4" key="1">
    <citation type="journal article" date="2015" name="Plant Cell">
        <title>Oil accumulation by the oleaginous diatom Fistulifera solaris as revealed by the genome and transcriptome.</title>
        <authorList>
            <person name="Tanaka T."/>
            <person name="Maeda Y."/>
            <person name="Veluchamy A."/>
            <person name="Tanaka M."/>
            <person name="Abida H."/>
            <person name="Marechal E."/>
            <person name="Bowler C."/>
            <person name="Muto M."/>
            <person name="Sunaga Y."/>
            <person name="Tanaka M."/>
            <person name="Yoshino T."/>
            <person name="Taniguchi T."/>
            <person name="Fukuda Y."/>
            <person name="Nemoto M."/>
            <person name="Matsumoto M."/>
            <person name="Wong P.S."/>
            <person name="Aburatani S."/>
            <person name="Fujibuchi W."/>
        </authorList>
    </citation>
    <scope>NUCLEOTIDE SEQUENCE [LARGE SCALE GENOMIC DNA]</scope>
    <source>
        <strain evidence="3 4">JPCC DA0580</strain>
    </source>
</reference>
<evidence type="ECO:0000313" key="4">
    <source>
        <dbReference type="Proteomes" id="UP000198406"/>
    </source>
</evidence>
<name>A0A1Z5KEX9_FISSO</name>
<dbReference type="Proteomes" id="UP000198406">
    <property type="component" value="Unassembled WGS sequence"/>
</dbReference>
<dbReference type="EMBL" id="BDSP01000210">
    <property type="protein sequence ID" value="GAX24508.1"/>
    <property type="molecule type" value="Genomic_DNA"/>
</dbReference>
<keyword evidence="2" id="KW-0560">Oxidoreductase</keyword>
<dbReference type="CDD" id="cd05233">
    <property type="entry name" value="SDR_c"/>
    <property type="match status" value="1"/>
</dbReference>
<dbReference type="AlphaFoldDB" id="A0A1Z5KEX9"/>
<dbReference type="SUPFAM" id="SSF51735">
    <property type="entry name" value="NAD(P)-binding Rossmann-fold domains"/>
    <property type="match status" value="1"/>
</dbReference>
<dbReference type="Pfam" id="PF13561">
    <property type="entry name" value="adh_short_C2"/>
    <property type="match status" value="1"/>
</dbReference>
<dbReference type="PANTHER" id="PTHR24321">
    <property type="entry name" value="DEHYDROGENASES, SHORT CHAIN"/>
    <property type="match status" value="1"/>
</dbReference>
<evidence type="ECO:0000256" key="1">
    <source>
        <dbReference type="ARBA" id="ARBA00006484"/>
    </source>
</evidence>
<dbReference type="InterPro" id="IPR036291">
    <property type="entry name" value="NAD(P)-bd_dom_sf"/>
</dbReference>
<dbReference type="Gene3D" id="3.40.50.720">
    <property type="entry name" value="NAD(P)-binding Rossmann-like Domain"/>
    <property type="match status" value="1"/>
</dbReference>
<accession>A0A1Z5KEX9</accession>
<dbReference type="InParanoid" id="A0A1Z5KEX9"/>
<proteinExistence type="inferred from homology"/>
<dbReference type="OrthoDB" id="47007at2759"/>
<keyword evidence="4" id="KW-1185">Reference proteome</keyword>